<name>A0ABW4CI22_9LACO</name>
<dbReference type="EMBL" id="JBHTOC010000006">
    <property type="protein sequence ID" value="MFD1429638.1"/>
    <property type="molecule type" value="Genomic_DNA"/>
</dbReference>
<accession>A0ABW4CI22</accession>
<reference evidence="2" key="1">
    <citation type="journal article" date="2019" name="Int. J. Syst. Evol. Microbiol.">
        <title>The Global Catalogue of Microorganisms (GCM) 10K type strain sequencing project: providing services to taxonomists for standard genome sequencing and annotation.</title>
        <authorList>
            <consortium name="The Broad Institute Genomics Platform"/>
            <consortium name="The Broad Institute Genome Sequencing Center for Infectious Disease"/>
            <person name="Wu L."/>
            <person name="Ma J."/>
        </authorList>
    </citation>
    <scope>NUCLEOTIDE SEQUENCE [LARGE SCALE GENOMIC DNA]</scope>
    <source>
        <strain evidence="2">CCM 8980</strain>
    </source>
</reference>
<keyword evidence="2" id="KW-1185">Reference proteome</keyword>
<dbReference type="Proteomes" id="UP001597196">
    <property type="component" value="Unassembled WGS sequence"/>
</dbReference>
<gene>
    <name evidence="1" type="ORF">ACFQ4P_05180</name>
</gene>
<dbReference type="RefSeq" id="WP_125696330.1">
    <property type="nucleotide sequence ID" value="NZ_BOLQ01000008.1"/>
</dbReference>
<protein>
    <submittedName>
        <fullName evidence="1">DUF956 family protein</fullName>
    </submittedName>
</protein>
<evidence type="ECO:0000313" key="2">
    <source>
        <dbReference type="Proteomes" id="UP001597196"/>
    </source>
</evidence>
<proteinExistence type="predicted"/>
<organism evidence="1 2">
    <name type="scientific">Lacticaseibacillus mingshuiensis</name>
    <dbReference type="NCBI Taxonomy" id="2799574"/>
    <lineage>
        <taxon>Bacteria</taxon>
        <taxon>Bacillati</taxon>
        <taxon>Bacillota</taxon>
        <taxon>Bacilli</taxon>
        <taxon>Lactobacillales</taxon>
        <taxon>Lactobacillaceae</taxon>
        <taxon>Lacticaseibacillus</taxon>
    </lineage>
</organism>
<comment type="caution">
    <text evidence="1">The sequence shown here is derived from an EMBL/GenBank/DDBJ whole genome shotgun (WGS) entry which is preliminary data.</text>
</comment>
<evidence type="ECO:0000313" key="1">
    <source>
        <dbReference type="EMBL" id="MFD1429638.1"/>
    </source>
</evidence>
<dbReference type="InterPro" id="IPR010360">
    <property type="entry name" value="DUF956"/>
</dbReference>
<dbReference type="Pfam" id="PF06115">
    <property type="entry name" value="DUF956"/>
    <property type="match status" value="1"/>
</dbReference>
<sequence>MVESLNHEVEYAIKVNAMLNPNSPRPGVMAFGDKGMEYRANSGAGFVQIPWENVALIRAQVVGKKHIRGIYIDLDDGRTMNFVVSDAIPALRVARKYLGSEKLVRAKTMSGQVKKWFRKHFGKKTGDRAAK</sequence>